<keyword evidence="4" id="KW-0472">Membrane</keyword>
<evidence type="ECO:0000313" key="7">
    <source>
        <dbReference type="Proteomes" id="UP000052978"/>
    </source>
</evidence>
<keyword evidence="7" id="KW-1185">Reference proteome</keyword>
<gene>
    <name evidence="6" type="ORF">D623_10017744</name>
</gene>
<keyword evidence="3" id="KW-1133">Transmembrane helix</keyword>
<accession>S7NIQ3</accession>
<evidence type="ECO:0000256" key="1">
    <source>
        <dbReference type="ARBA" id="ARBA00004141"/>
    </source>
</evidence>
<name>S7NIQ3_MYOBR</name>
<protein>
    <submittedName>
        <fullName evidence="6">Testis anion transporter 1</fullName>
    </submittedName>
</protein>
<dbReference type="InterPro" id="IPR011547">
    <property type="entry name" value="SLC26A/SulP_dom"/>
</dbReference>
<evidence type="ECO:0000256" key="4">
    <source>
        <dbReference type="ARBA" id="ARBA00023136"/>
    </source>
</evidence>
<comment type="subcellular location">
    <subcellularLocation>
        <location evidence="1">Membrane</location>
        <topology evidence="1">Multi-pass membrane protein</topology>
    </subcellularLocation>
</comment>
<dbReference type="GO" id="GO:0055085">
    <property type="term" value="P:transmembrane transport"/>
    <property type="evidence" value="ECO:0007669"/>
    <property type="project" value="InterPro"/>
</dbReference>
<proteinExistence type="predicted"/>
<evidence type="ECO:0000256" key="3">
    <source>
        <dbReference type="ARBA" id="ARBA00022989"/>
    </source>
</evidence>
<dbReference type="Pfam" id="PF00916">
    <property type="entry name" value="Sulfate_transp"/>
    <property type="match status" value="1"/>
</dbReference>
<dbReference type="AlphaFoldDB" id="S7NIQ3"/>
<sequence length="86" mass="9281">MGMLGFGFIATYLPEAAINAYLTAVALHIIVSQMTSILGVMISFHAGPTAFFYVLGFSALASKISIATDSGKTFMDMIPYRLMLNH</sequence>
<evidence type="ECO:0000313" key="6">
    <source>
        <dbReference type="EMBL" id="EPQ17344.1"/>
    </source>
</evidence>
<evidence type="ECO:0000256" key="2">
    <source>
        <dbReference type="ARBA" id="ARBA00022692"/>
    </source>
</evidence>
<organism evidence="6 7">
    <name type="scientific">Myotis brandtii</name>
    <name type="common">Brandt's bat</name>
    <dbReference type="NCBI Taxonomy" id="109478"/>
    <lineage>
        <taxon>Eukaryota</taxon>
        <taxon>Metazoa</taxon>
        <taxon>Chordata</taxon>
        <taxon>Craniata</taxon>
        <taxon>Vertebrata</taxon>
        <taxon>Euteleostomi</taxon>
        <taxon>Mammalia</taxon>
        <taxon>Eutheria</taxon>
        <taxon>Laurasiatheria</taxon>
        <taxon>Chiroptera</taxon>
        <taxon>Yangochiroptera</taxon>
        <taxon>Vespertilionidae</taxon>
        <taxon>Myotis</taxon>
    </lineage>
</organism>
<feature type="domain" description="SLC26A/SulP transporter" evidence="5">
    <location>
        <begin position="1"/>
        <end position="54"/>
    </location>
</feature>
<evidence type="ECO:0000259" key="5">
    <source>
        <dbReference type="Pfam" id="PF00916"/>
    </source>
</evidence>
<dbReference type="InterPro" id="IPR001902">
    <property type="entry name" value="SLC26A/SulP_fam"/>
</dbReference>
<dbReference type="Proteomes" id="UP000052978">
    <property type="component" value="Unassembled WGS sequence"/>
</dbReference>
<dbReference type="EMBL" id="KE164353">
    <property type="protein sequence ID" value="EPQ17344.1"/>
    <property type="molecule type" value="Genomic_DNA"/>
</dbReference>
<dbReference type="PANTHER" id="PTHR11814">
    <property type="entry name" value="SULFATE TRANSPORTER"/>
    <property type="match status" value="1"/>
</dbReference>
<dbReference type="GO" id="GO:0016020">
    <property type="term" value="C:membrane"/>
    <property type="evidence" value="ECO:0007669"/>
    <property type="project" value="UniProtKB-SubCell"/>
</dbReference>
<keyword evidence="2" id="KW-0812">Transmembrane</keyword>
<reference evidence="6 7" key="1">
    <citation type="journal article" date="2013" name="Nat. Commun.">
        <title>Genome analysis reveals insights into physiology and longevity of the Brandt's bat Myotis brandtii.</title>
        <authorList>
            <person name="Seim I."/>
            <person name="Fang X."/>
            <person name="Xiong Z."/>
            <person name="Lobanov A.V."/>
            <person name="Huang Z."/>
            <person name="Ma S."/>
            <person name="Feng Y."/>
            <person name="Turanov A.A."/>
            <person name="Zhu Y."/>
            <person name="Lenz T.L."/>
            <person name="Gerashchenko M.V."/>
            <person name="Fan D."/>
            <person name="Hee Yim S."/>
            <person name="Yao X."/>
            <person name="Jordan D."/>
            <person name="Xiong Y."/>
            <person name="Ma Y."/>
            <person name="Lyapunov A.N."/>
            <person name="Chen G."/>
            <person name="Kulakova O.I."/>
            <person name="Sun Y."/>
            <person name="Lee S.G."/>
            <person name="Bronson R.T."/>
            <person name="Moskalev A.A."/>
            <person name="Sunyaev S.R."/>
            <person name="Zhang G."/>
            <person name="Krogh A."/>
            <person name="Wang J."/>
            <person name="Gladyshev V.N."/>
        </authorList>
    </citation>
    <scope>NUCLEOTIDE SEQUENCE [LARGE SCALE GENOMIC DNA]</scope>
</reference>